<proteinExistence type="predicted"/>
<dbReference type="STRING" id="1314782.A0A165N8F3"/>
<sequence length="95" mass="10703">LMTTFTETAPSWTHEMRNPIRQAAGGRHAYTLFISPWCDDVSGNVSKQFNPHVNMYLANNSLPHQKLAQEFFVRFCSTSPHASSSEQLDALSSKM</sequence>
<gene>
    <name evidence="1" type="ORF">NEOLEDRAFT_1078119</name>
</gene>
<organism evidence="1 2">
    <name type="scientific">Neolentinus lepideus HHB14362 ss-1</name>
    <dbReference type="NCBI Taxonomy" id="1314782"/>
    <lineage>
        <taxon>Eukaryota</taxon>
        <taxon>Fungi</taxon>
        <taxon>Dikarya</taxon>
        <taxon>Basidiomycota</taxon>
        <taxon>Agaricomycotina</taxon>
        <taxon>Agaricomycetes</taxon>
        <taxon>Gloeophyllales</taxon>
        <taxon>Gloeophyllaceae</taxon>
        <taxon>Neolentinus</taxon>
    </lineage>
</organism>
<dbReference type="InParanoid" id="A0A165N8F3"/>
<protein>
    <submittedName>
        <fullName evidence="1">Uncharacterized protein</fullName>
    </submittedName>
</protein>
<dbReference type="AlphaFoldDB" id="A0A165N8F3"/>
<dbReference type="EMBL" id="KV425644">
    <property type="protein sequence ID" value="KZT19303.1"/>
    <property type="molecule type" value="Genomic_DNA"/>
</dbReference>
<name>A0A165N8F3_9AGAM</name>
<keyword evidence="2" id="KW-1185">Reference proteome</keyword>
<accession>A0A165N8F3</accession>
<feature type="non-terminal residue" evidence="1">
    <location>
        <position position="1"/>
    </location>
</feature>
<dbReference type="OrthoDB" id="2689033at2759"/>
<evidence type="ECO:0000313" key="1">
    <source>
        <dbReference type="EMBL" id="KZT19303.1"/>
    </source>
</evidence>
<reference evidence="1 2" key="1">
    <citation type="journal article" date="2016" name="Mol. Biol. Evol.">
        <title>Comparative Genomics of Early-Diverging Mushroom-Forming Fungi Provides Insights into the Origins of Lignocellulose Decay Capabilities.</title>
        <authorList>
            <person name="Nagy L.G."/>
            <person name="Riley R."/>
            <person name="Tritt A."/>
            <person name="Adam C."/>
            <person name="Daum C."/>
            <person name="Floudas D."/>
            <person name="Sun H."/>
            <person name="Yadav J.S."/>
            <person name="Pangilinan J."/>
            <person name="Larsson K.H."/>
            <person name="Matsuura K."/>
            <person name="Barry K."/>
            <person name="Labutti K."/>
            <person name="Kuo R."/>
            <person name="Ohm R.A."/>
            <person name="Bhattacharya S.S."/>
            <person name="Shirouzu T."/>
            <person name="Yoshinaga Y."/>
            <person name="Martin F.M."/>
            <person name="Grigoriev I.V."/>
            <person name="Hibbett D.S."/>
        </authorList>
    </citation>
    <scope>NUCLEOTIDE SEQUENCE [LARGE SCALE GENOMIC DNA]</scope>
    <source>
        <strain evidence="1 2">HHB14362 ss-1</strain>
    </source>
</reference>
<evidence type="ECO:0000313" key="2">
    <source>
        <dbReference type="Proteomes" id="UP000076761"/>
    </source>
</evidence>
<dbReference type="Proteomes" id="UP000076761">
    <property type="component" value="Unassembled WGS sequence"/>
</dbReference>